<feature type="compositionally biased region" description="Basic and acidic residues" evidence="1">
    <location>
        <begin position="137"/>
        <end position="146"/>
    </location>
</feature>
<dbReference type="EMBL" id="KQ085994">
    <property type="protein sequence ID" value="KLO11704.1"/>
    <property type="molecule type" value="Genomic_DNA"/>
</dbReference>
<dbReference type="Proteomes" id="UP000053477">
    <property type="component" value="Unassembled WGS sequence"/>
</dbReference>
<name>A0A0H2RIS5_9AGAM</name>
<organism evidence="2 3">
    <name type="scientific">Schizopora paradoxa</name>
    <dbReference type="NCBI Taxonomy" id="27342"/>
    <lineage>
        <taxon>Eukaryota</taxon>
        <taxon>Fungi</taxon>
        <taxon>Dikarya</taxon>
        <taxon>Basidiomycota</taxon>
        <taxon>Agaricomycotina</taxon>
        <taxon>Agaricomycetes</taxon>
        <taxon>Hymenochaetales</taxon>
        <taxon>Schizoporaceae</taxon>
        <taxon>Schizopora</taxon>
    </lineage>
</organism>
<evidence type="ECO:0000313" key="3">
    <source>
        <dbReference type="Proteomes" id="UP000053477"/>
    </source>
</evidence>
<feature type="region of interest" description="Disordered" evidence="1">
    <location>
        <begin position="127"/>
        <end position="146"/>
    </location>
</feature>
<proteinExistence type="predicted"/>
<feature type="region of interest" description="Disordered" evidence="1">
    <location>
        <begin position="15"/>
        <end position="34"/>
    </location>
</feature>
<feature type="compositionally biased region" description="Basic residues" evidence="1">
    <location>
        <begin position="15"/>
        <end position="25"/>
    </location>
</feature>
<dbReference type="AlphaFoldDB" id="A0A0H2RIS5"/>
<accession>A0A0H2RIS5</accession>
<dbReference type="InParanoid" id="A0A0H2RIS5"/>
<evidence type="ECO:0000256" key="1">
    <source>
        <dbReference type="SAM" id="MobiDB-lite"/>
    </source>
</evidence>
<evidence type="ECO:0000313" key="2">
    <source>
        <dbReference type="EMBL" id="KLO11704.1"/>
    </source>
</evidence>
<keyword evidence="3" id="KW-1185">Reference proteome</keyword>
<reference evidence="2 3" key="1">
    <citation type="submission" date="2015-04" db="EMBL/GenBank/DDBJ databases">
        <title>Complete genome sequence of Schizopora paradoxa KUC8140, a cosmopolitan wood degrader in East Asia.</title>
        <authorList>
            <consortium name="DOE Joint Genome Institute"/>
            <person name="Min B."/>
            <person name="Park H."/>
            <person name="Jang Y."/>
            <person name="Kim J.-J."/>
            <person name="Kim K.H."/>
            <person name="Pangilinan J."/>
            <person name="Lipzen A."/>
            <person name="Riley R."/>
            <person name="Grigoriev I.V."/>
            <person name="Spatafora J.W."/>
            <person name="Choi I.-G."/>
        </authorList>
    </citation>
    <scope>NUCLEOTIDE SEQUENCE [LARGE SCALE GENOMIC DNA]</scope>
    <source>
        <strain evidence="2 3">KUC8140</strain>
    </source>
</reference>
<gene>
    <name evidence="2" type="ORF">SCHPADRAFT_998700</name>
</gene>
<protein>
    <submittedName>
        <fullName evidence="2">Uncharacterized protein</fullName>
    </submittedName>
</protein>
<sequence>MTKAYDEKWYEKHEARKAKKAATKRAKNETALSKAEEELKTQHIVEQDMWKNILNVEAKFKEKQREEGKEDLSDEQKNELFDLKGDHHLAVGKHAQTNLLIGYLKRQLDPPPRRYRFFDSWDDYTSGSELDSDSDGEVEKPVSSNEDKKIAAELQSVVLDAATKEKQTRMKTCLREIIEYRKSIKESTNKSAARLRELKALRPELRGLVEFSGFLCDGTFEVFVSSEERMNDDLKKKRVEIDEDKRKLMSEIEAHGGIEEVMQWFW</sequence>